<accession>A0A6B2JES7</accession>
<dbReference type="AlphaFoldDB" id="A0A6B2JES7"/>
<dbReference type="RefSeq" id="WP_163888876.1">
    <property type="nucleotide sequence ID" value="NZ_JAAFYS010000001.1"/>
</dbReference>
<comment type="caution">
    <text evidence="1">The sequence shown here is derived from an EMBL/GenBank/DDBJ whole genome shotgun (WGS) entry which is preliminary data.</text>
</comment>
<keyword evidence="2" id="KW-1185">Reference proteome</keyword>
<dbReference type="GO" id="GO:0046653">
    <property type="term" value="P:tetrahydrofolate metabolic process"/>
    <property type="evidence" value="ECO:0007669"/>
    <property type="project" value="InterPro"/>
</dbReference>
<dbReference type="InterPro" id="IPR038561">
    <property type="entry name" value="SoxD_sf"/>
</dbReference>
<protein>
    <submittedName>
        <fullName evidence="1">Sarcosine oxidase subunit delta</fullName>
    </submittedName>
</protein>
<gene>
    <name evidence="1" type="ORF">GZA08_00325</name>
</gene>
<dbReference type="Pfam" id="PF04267">
    <property type="entry name" value="SoxD"/>
    <property type="match status" value="1"/>
</dbReference>
<reference evidence="1 2" key="1">
    <citation type="submission" date="2020-02" db="EMBL/GenBank/DDBJ databases">
        <title>Pseudoroseicyclus tamarix, sp. nov., isolated from offshore sediment of a Tamarix chinensis forest.</title>
        <authorList>
            <person name="Gai Y."/>
        </authorList>
    </citation>
    <scope>NUCLEOTIDE SEQUENCE [LARGE SCALE GENOMIC DNA]</scope>
    <source>
        <strain evidence="1 2">CLL3-39</strain>
    </source>
</reference>
<proteinExistence type="predicted"/>
<dbReference type="GO" id="GO:0008115">
    <property type="term" value="F:sarcosine oxidase activity"/>
    <property type="evidence" value="ECO:0007669"/>
    <property type="project" value="InterPro"/>
</dbReference>
<dbReference type="EMBL" id="JAAGAB010000001">
    <property type="protein sequence ID" value="NDU99412.1"/>
    <property type="molecule type" value="Genomic_DNA"/>
</dbReference>
<evidence type="ECO:0000313" key="1">
    <source>
        <dbReference type="EMBL" id="NDU99412.1"/>
    </source>
</evidence>
<evidence type="ECO:0000313" key="2">
    <source>
        <dbReference type="Proteomes" id="UP000474757"/>
    </source>
</evidence>
<dbReference type="Proteomes" id="UP000474757">
    <property type="component" value="Unassembled WGS sequence"/>
</dbReference>
<sequence length="79" mass="9055">MRIRCPHCGERDRREFTWMGAALERPGGSWGEEMHAYVFLRENPAGPLAELWHHDPCGAMVRAVRDTRTHEMIEPGDAP</sequence>
<dbReference type="Gene3D" id="3.30.2270.10">
    <property type="entry name" value="Folate-binding superfamily"/>
    <property type="match status" value="1"/>
</dbReference>
<dbReference type="InterPro" id="IPR006279">
    <property type="entry name" value="SoxD"/>
</dbReference>
<name>A0A6B2JES7_9RHOB</name>
<organism evidence="1 2">
    <name type="scientific">Pseudoroseicyclus tamaricis</name>
    <dbReference type="NCBI Taxonomy" id="2705421"/>
    <lineage>
        <taxon>Bacteria</taxon>
        <taxon>Pseudomonadati</taxon>
        <taxon>Pseudomonadota</taxon>
        <taxon>Alphaproteobacteria</taxon>
        <taxon>Rhodobacterales</taxon>
        <taxon>Paracoccaceae</taxon>
        <taxon>Pseudoroseicyclus</taxon>
    </lineage>
</organism>